<dbReference type="Proteomes" id="UP000249375">
    <property type="component" value="Chromosome"/>
</dbReference>
<gene>
    <name evidence="4" type="ORF">C7Y71_008145</name>
</gene>
<evidence type="ECO:0000313" key="5">
    <source>
        <dbReference type="Proteomes" id="UP000249375"/>
    </source>
</evidence>
<keyword evidence="2" id="KW-0812">Transmembrane</keyword>
<dbReference type="NCBIfam" id="NF038128">
    <property type="entry name" value="choice_anch_J"/>
    <property type="match status" value="2"/>
</dbReference>
<keyword evidence="5" id="KW-1185">Reference proteome</keyword>
<evidence type="ECO:0000313" key="4">
    <source>
        <dbReference type="EMBL" id="QFQ12992.1"/>
    </source>
</evidence>
<evidence type="ECO:0000256" key="1">
    <source>
        <dbReference type="SAM" id="MobiDB-lite"/>
    </source>
</evidence>
<keyword evidence="2" id="KW-0472">Membrane</keyword>
<protein>
    <recommendedName>
        <fullName evidence="3">GH29D-like beta-sandwich domain-containing protein</fullName>
    </recommendedName>
</protein>
<dbReference type="KEGG" id="alq:C7Y71_008145"/>
<dbReference type="AlphaFoldDB" id="A0A5P8E7S2"/>
<evidence type="ECO:0000259" key="3">
    <source>
        <dbReference type="Pfam" id="PF13290"/>
    </source>
</evidence>
<feature type="transmembrane region" description="Helical" evidence="2">
    <location>
        <begin position="50"/>
        <end position="68"/>
    </location>
</feature>
<organism evidence="4 5">
    <name type="scientific">Pseudoprevotella muciniphila</name>
    <dbReference type="NCBI Taxonomy" id="2133944"/>
    <lineage>
        <taxon>Bacteria</taxon>
        <taxon>Pseudomonadati</taxon>
        <taxon>Bacteroidota</taxon>
        <taxon>Bacteroidia</taxon>
        <taxon>Bacteroidales</taxon>
        <taxon>Prevotellaceae</taxon>
        <taxon>Pseudoprevotella</taxon>
    </lineage>
</organism>
<reference evidence="4 5" key="1">
    <citation type="submission" date="2018-11" db="EMBL/GenBank/DDBJ databases">
        <authorList>
            <person name="Na S.W."/>
            <person name="Baik M."/>
        </authorList>
    </citation>
    <scope>NUCLEOTIDE SEQUENCE [LARGE SCALE GENOMIC DNA]</scope>
    <source>
        <strain evidence="4 5">E39</strain>
    </source>
</reference>
<dbReference type="EMBL" id="CP033459">
    <property type="protein sequence ID" value="QFQ12992.1"/>
    <property type="molecule type" value="Genomic_DNA"/>
</dbReference>
<dbReference type="Pfam" id="PF13290">
    <property type="entry name" value="CHB_HEX_C_1"/>
    <property type="match status" value="1"/>
</dbReference>
<evidence type="ECO:0000256" key="2">
    <source>
        <dbReference type="SAM" id="Phobius"/>
    </source>
</evidence>
<accession>A0A5P8E7S2</accession>
<keyword evidence="2" id="KW-1133">Transmembrane helix</keyword>
<name>A0A5P8E7S2_9BACT</name>
<feature type="compositionally biased region" description="Low complexity" evidence="1">
    <location>
        <begin position="299"/>
        <end position="315"/>
    </location>
</feature>
<feature type="domain" description="GH29D-like beta-sandwich" evidence="3">
    <location>
        <begin position="224"/>
        <end position="289"/>
    </location>
</feature>
<sequence length="880" mass="95416">MSGFFNTSLYPCLVFFQKKNSINLAVKIIFYNFANTKHLNIYKPNIMKKFYTFLAVLAIALCGITVNAQTVTFDITAITDTMRMGTSYDGTRGDQTDGAVILSQDGVKITSSKAGANNPARLWWYYNKNNGTGVCELRFYKGGELYITAPSGKALTKIKFTARNLNASANPATLTGKEWSGNATSVTFSGTGTSQITVIEVTLQDADNNTQTDVVNVQIPVISPNGGTKTGQVTVTIKGDSTTTIYYTTDGNDPTNQSTLYEEPFTLTTVGSVTVKAVAYDVAGNASGIASQTYNIKADSTSTDPGTDPGTDPSTEIQSLPFTETFGNGIGTFTIENISMHDSLTYVWTADKSRGYMKASAFKNQVNYEAVSQIVSPVISLAGAKDPILTFDHTAKFFTSLPDEVSVLICIVEPTGATEWSPLTINTLPDGNSWAFVSDTISLIQYAGMNIQLAFRYTSTPNGACTWEVKNVSVIDKDATTDPDPVNPDDDEPQVGEVSLPYEESMAEGIGQFAIHNITRPEAVENVWVFDSKYGMKATAYANSTNYAAESEILSPIIDLGTAELPVLAYQHAGKFFGTIQNEATIWVRTADGGEYSDWVQMPIGAYPTSWTFVNDTISLEDFVGSKIQISFRYISTETKAGTWEVKGISVYDASEGGGNVDPDPDNTTLYSEACTSSENTLTVNNISVDESIYVWSFDTQYGAKATAYINKTNHATQSRLETPVIEIPAGQPTRLVFSQCISKHFGNVAEEATLWIKTVDGTSAAPSLKEDKWNQVSITYPEIADGKSFSAFEKQTVDLSVYGGKKIVIGFLYTSTTSAAGTWEIKDIAVKSDGIPTDIEKVQTETTVGKNVIFDLQGRRVANPTKGIYIVNGKKVILK</sequence>
<dbReference type="InterPro" id="IPR059177">
    <property type="entry name" value="GH29D-like_dom"/>
</dbReference>
<proteinExistence type="predicted"/>
<feature type="region of interest" description="Disordered" evidence="1">
    <location>
        <begin position="297"/>
        <end position="321"/>
    </location>
</feature>